<dbReference type="InterPro" id="IPR032675">
    <property type="entry name" value="LRR_dom_sf"/>
</dbReference>
<dbReference type="InterPro" id="IPR000157">
    <property type="entry name" value="TIR_dom"/>
</dbReference>
<dbReference type="GO" id="GO:0007165">
    <property type="term" value="P:signal transduction"/>
    <property type="evidence" value="ECO:0007669"/>
    <property type="project" value="InterPro"/>
</dbReference>
<keyword evidence="3 7" id="KW-0812">Transmembrane</keyword>
<evidence type="ECO:0000259" key="8">
    <source>
        <dbReference type="PROSITE" id="PS50104"/>
    </source>
</evidence>
<evidence type="ECO:0000313" key="9">
    <source>
        <dbReference type="EMBL" id="CAC5418904.1"/>
    </source>
</evidence>
<dbReference type="Gene3D" id="3.40.50.10140">
    <property type="entry name" value="Toll/interleukin-1 receptor homology (TIR) domain"/>
    <property type="match status" value="1"/>
</dbReference>
<comment type="subcellular location">
    <subcellularLocation>
        <location evidence="1">Membrane</location>
        <topology evidence="1">Single-pass membrane protein</topology>
    </subcellularLocation>
</comment>
<dbReference type="Pfam" id="PF13676">
    <property type="entry name" value="TIR_2"/>
    <property type="match status" value="1"/>
</dbReference>
<dbReference type="Proteomes" id="UP000507470">
    <property type="component" value="Unassembled WGS sequence"/>
</dbReference>
<organism evidence="9 10">
    <name type="scientific">Mytilus coruscus</name>
    <name type="common">Sea mussel</name>
    <dbReference type="NCBI Taxonomy" id="42192"/>
    <lineage>
        <taxon>Eukaryota</taxon>
        <taxon>Metazoa</taxon>
        <taxon>Spiralia</taxon>
        <taxon>Lophotrochozoa</taxon>
        <taxon>Mollusca</taxon>
        <taxon>Bivalvia</taxon>
        <taxon>Autobranchia</taxon>
        <taxon>Pteriomorphia</taxon>
        <taxon>Mytilida</taxon>
        <taxon>Mytiloidea</taxon>
        <taxon>Mytilidae</taxon>
        <taxon>Mytilinae</taxon>
        <taxon>Mytilus</taxon>
    </lineage>
</organism>
<evidence type="ECO:0000256" key="2">
    <source>
        <dbReference type="ARBA" id="ARBA00009634"/>
    </source>
</evidence>
<dbReference type="InterPro" id="IPR001611">
    <property type="entry name" value="Leu-rich_rpt"/>
</dbReference>
<evidence type="ECO:0000313" key="10">
    <source>
        <dbReference type="Proteomes" id="UP000507470"/>
    </source>
</evidence>
<dbReference type="SUPFAM" id="SSF52058">
    <property type="entry name" value="L domain-like"/>
    <property type="match status" value="1"/>
</dbReference>
<dbReference type="PANTHER" id="PTHR24365">
    <property type="entry name" value="TOLL-LIKE RECEPTOR"/>
    <property type="match status" value="1"/>
</dbReference>
<dbReference type="EMBL" id="CACVKT020008954">
    <property type="protein sequence ID" value="CAC5418904.1"/>
    <property type="molecule type" value="Genomic_DNA"/>
</dbReference>
<evidence type="ECO:0000256" key="6">
    <source>
        <dbReference type="ARBA" id="ARBA00023136"/>
    </source>
</evidence>
<gene>
    <name evidence="9" type="ORF">MCOR_51302</name>
</gene>
<dbReference type="AlphaFoldDB" id="A0A6J8EDZ7"/>
<dbReference type="PANTHER" id="PTHR24365:SF541">
    <property type="entry name" value="PROTEIN TOLL-RELATED"/>
    <property type="match status" value="1"/>
</dbReference>
<dbReference type="GO" id="GO:0038023">
    <property type="term" value="F:signaling receptor activity"/>
    <property type="evidence" value="ECO:0007669"/>
    <property type="project" value="TreeGrafter"/>
</dbReference>
<keyword evidence="4" id="KW-0732">Signal</keyword>
<feature type="domain" description="TIR" evidence="8">
    <location>
        <begin position="589"/>
        <end position="723"/>
    </location>
</feature>
<dbReference type="Gene3D" id="3.80.10.10">
    <property type="entry name" value="Ribonuclease Inhibitor"/>
    <property type="match status" value="1"/>
</dbReference>
<sequence length="752" mass="87602">MSEIEIEFLELQKNSNCIFLLGDFNSRTANEQDFFNISDLEEHLTDFIDVNEFNDIHVLDDLNIPRIRLNVMSKYDDISSVEQGTVDGIVSDITTVILSAAKDTSSRDINKNNYEGDTYDINNDVSQESSNSMLNESITAEEILKAIKHIKNKKSLDDDMIYGNGQRFIGKSCKVFYDISPTSIICDVASGDQWSLDSFRELMNGTKKSYLGEGQFTLEIECHGTGNISIRQPIKLQGMTSLTVRDCYITDYYDYDFSQEVLSIESVLQNLKFTNCKIKHSHSVHVKHIQKNSKKLLAYEKCHISNNLRTFIFQNISLDYYPERRPTSKELELEKDYGKELRLLRKCAHKNLTYVEMSSLVYISAEVWINNLLQNGIFNSLSVINLTNNGLERVPSSLFTDSMYQTIDSLSKIDLSRNKIEDISFLYKYYYFDGNLNVDLTRNKITELSNLDMNKLKSFSLLGNEVNIRENPLVCTCYQKLFYEFIAEINDKNWKQYTYLTSMQCLDQESERNLKNISEFSYEGICKKTDSAVCVREGFFERYKYFFLGFSLVFLVIVFTCLLFKYKNRIKQLYRVKTTVQCHCPDNPKYYDAFISYSSSDERWVYDVLCTRLKSLLPDVNLCLHHKDFIPGACIAENIINSVENSRYTLLILSSNFIESEWCQLEFQKAFHQTLKHRRHLLVLLIEDIDFSLLDYDLRFFLQTYTYLKYSDKLFWQKLAGTLQTSRDEAKTSQSNNQAFNQLFPPDYDSCV</sequence>
<dbReference type="OrthoDB" id="6107924at2759"/>
<keyword evidence="10" id="KW-1185">Reference proteome</keyword>
<evidence type="ECO:0000256" key="1">
    <source>
        <dbReference type="ARBA" id="ARBA00004167"/>
    </source>
</evidence>
<evidence type="ECO:0000256" key="3">
    <source>
        <dbReference type="ARBA" id="ARBA00022692"/>
    </source>
</evidence>
<dbReference type="PROSITE" id="PS51450">
    <property type="entry name" value="LRR"/>
    <property type="match status" value="1"/>
</dbReference>
<keyword evidence="5 7" id="KW-1133">Transmembrane helix</keyword>
<evidence type="ECO:0000256" key="7">
    <source>
        <dbReference type="SAM" id="Phobius"/>
    </source>
</evidence>
<dbReference type="SMART" id="SM00255">
    <property type="entry name" value="TIR"/>
    <property type="match status" value="1"/>
</dbReference>
<evidence type="ECO:0000256" key="4">
    <source>
        <dbReference type="ARBA" id="ARBA00022729"/>
    </source>
</evidence>
<evidence type="ECO:0000256" key="5">
    <source>
        <dbReference type="ARBA" id="ARBA00022989"/>
    </source>
</evidence>
<feature type="transmembrane region" description="Helical" evidence="7">
    <location>
        <begin position="545"/>
        <end position="564"/>
    </location>
</feature>
<comment type="similarity">
    <text evidence="2">Belongs to the Toll-like receptor family.</text>
</comment>
<dbReference type="GO" id="GO:0005886">
    <property type="term" value="C:plasma membrane"/>
    <property type="evidence" value="ECO:0007669"/>
    <property type="project" value="TreeGrafter"/>
</dbReference>
<name>A0A6J8EDZ7_MYTCO</name>
<dbReference type="PRINTS" id="PR01537">
    <property type="entry name" value="INTRLKN1R1F"/>
</dbReference>
<dbReference type="PROSITE" id="PS50104">
    <property type="entry name" value="TIR"/>
    <property type="match status" value="1"/>
</dbReference>
<protein>
    <recommendedName>
        <fullName evidence="8">TIR domain-containing protein</fullName>
    </recommendedName>
</protein>
<proteinExistence type="inferred from homology"/>
<dbReference type="InterPro" id="IPR035897">
    <property type="entry name" value="Toll_tir_struct_dom_sf"/>
</dbReference>
<keyword evidence="6 7" id="KW-0472">Membrane</keyword>
<dbReference type="SUPFAM" id="SSF52200">
    <property type="entry name" value="Toll/Interleukin receptor TIR domain"/>
    <property type="match status" value="1"/>
</dbReference>
<reference evidence="9 10" key="1">
    <citation type="submission" date="2020-06" db="EMBL/GenBank/DDBJ databases">
        <authorList>
            <person name="Li R."/>
            <person name="Bekaert M."/>
        </authorList>
    </citation>
    <scope>NUCLEOTIDE SEQUENCE [LARGE SCALE GENOMIC DNA]</scope>
    <source>
        <strain evidence="10">wild</strain>
    </source>
</reference>
<accession>A0A6J8EDZ7</accession>